<evidence type="ECO:0008006" key="3">
    <source>
        <dbReference type="Google" id="ProtNLM"/>
    </source>
</evidence>
<keyword evidence="2" id="KW-1185">Reference proteome</keyword>
<comment type="caution">
    <text evidence="1">The sequence shown here is derived from an EMBL/GenBank/DDBJ whole genome shotgun (WGS) entry which is preliminary data.</text>
</comment>
<dbReference type="Gene3D" id="1.20.1280.50">
    <property type="match status" value="1"/>
</dbReference>
<dbReference type="VEuPathDB" id="FungiDB:MUCCIDRAFT_85111"/>
<dbReference type="EMBL" id="AMYB01000006">
    <property type="protein sequence ID" value="OAD00749.1"/>
    <property type="molecule type" value="Genomic_DNA"/>
</dbReference>
<dbReference type="OrthoDB" id="2212547at2759"/>
<accession>A0A162QMT2</accession>
<organism evidence="1 2">
    <name type="scientific">Mucor lusitanicus CBS 277.49</name>
    <dbReference type="NCBI Taxonomy" id="747725"/>
    <lineage>
        <taxon>Eukaryota</taxon>
        <taxon>Fungi</taxon>
        <taxon>Fungi incertae sedis</taxon>
        <taxon>Mucoromycota</taxon>
        <taxon>Mucoromycotina</taxon>
        <taxon>Mucoromycetes</taxon>
        <taxon>Mucorales</taxon>
        <taxon>Mucorineae</taxon>
        <taxon>Mucoraceae</taxon>
        <taxon>Mucor</taxon>
    </lineage>
</organism>
<evidence type="ECO:0000313" key="1">
    <source>
        <dbReference type="EMBL" id="OAD00749.1"/>
    </source>
</evidence>
<name>A0A162QMT2_MUCCL</name>
<dbReference type="Proteomes" id="UP000077051">
    <property type="component" value="Unassembled WGS sequence"/>
</dbReference>
<proteinExistence type="predicted"/>
<dbReference type="AlphaFoldDB" id="A0A162QMT2"/>
<gene>
    <name evidence="1" type="ORF">MUCCIDRAFT_85111</name>
</gene>
<protein>
    <recommendedName>
        <fullName evidence="3">F-box domain-containing protein</fullName>
    </recommendedName>
</protein>
<dbReference type="SUPFAM" id="SSF81383">
    <property type="entry name" value="F-box domain"/>
    <property type="match status" value="1"/>
</dbReference>
<evidence type="ECO:0000313" key="2">
    <source>
        <dbReference type="Proteomes" id="UP000077051"/>
    </source>
</evidence>
<sequence length="193" mass="22565">MVVSWSHLLPELWFIVFKHVQSIKTVAECRLVCKTWNPLAESAMVGKSLSLNSEERIVKFCNRLQENPPLRYYIRSLSFGFSPYMSELFTKDFFKLVMNPNIVSLDGWFDETDLNNLFNAVKESGEQYKKLESLISRQPWQNIRMGDIYLSVQLYFKTSLKDLCLSLLDTPHTPIYQTVVDHLDQFINLKSLL</sequence>
<reference evidence="1 2" key="1">
    <citation type="submission" date="2015-06" db="EMBL/GenBank/DDBJ databases">
        <title>Expansion of signal transduction pathways in fungi by whole-genome duplication.</title>
        <authorList>
            <consortium name="DOE Joint Genome Institute"/>
            <person name="Corrochano L.M."/>
            <person name="Kuo A."/>
            <person name="Marcet-Houben M."/>
            <person name="Polaino S."/>
            <person name="Salamov A."/>
            <person name="Villalobos J.M."/>
            <person name="Alvarez M.I."/>
            <person name="Avalos J."/>
            <person name="Benito E.P."/>
            <person name="Benoit I."/>
            <person name="Burger G."/>
            <person name="Camino L.P."/>
            <person name="Canovas D."/>
            <person name="Cerda-Olmedo E."/>
            <person name="Cheng J.-F."/>
            <person name="Dominguez A."/>
            <person name="Elias M."/>
            <person name="Eslava A.P."/>
            <person name="Glaser F."/>
            <person name="Grimwood J."/>
            <person name="Gutierrez G."/>
            <person name="Heitman J."/>
            <person name="Henrissat B."/>
            <person name="Iturriaga E.A."/>
            <person name="Lang B.F."/>
            <person name="Lavin J.L."/>
            <person name="Lee S."/>
            <person name="Li W."/>
            <person name="Lindquist E."/>
            <person name="Lopez-Garcia S."/>
            <person name="Luque E.M."/>
            <person name="Marcos A.T."/>
            <person name="Martin J."/>
            <person name="Mccluskey K."/>
            <person name="Medina H.R."/>
            <person name="Miralles-Duran A."/>
            <person name="Miyazaki A."/>
            <person name="Munoz-Torres E."/>
            <person name="Oguiza J.A."/>
            <person name="Ohm R."/>
            <person name="Olmedo M."/>
            <person name="Orejas M."/>
            <person name="Ortiz-Castellanos L."/>
            <person name="Pisabarro A.G."/>
            <person name="Rodriguez-Romero J."/>
            <person name="Ruiz-Herrera J."/>
            <person name="Ruiz-Vazquez R."/>
            <person name="Sanz C."/>
            <person name="Schackwitz W."/>
            <person name="Schmutz J."/>
            <person name="Shahriari M."/>
            <person name="Shelest E."/>
            <person name="Silva-Franco F."/>
            <person name="Soanes D."/>
            <person name="Syed K."/>
            <person name="Tagua V.G."/>
            <person name="Talbot N.J."/>
            <person name="Thon M."/>
            <person name="De Vries R.P."/>
            <person name="Wiebenga A."/>
            <person name="Yadav J.S."/>
            <person name="Braun E.L."/>
            <person name="Baker S."/>
            <person name="Garre V."/>
            <person name="Horwitz B."/>
            <person name="Torres-Martinez S."/>
            <person name="Idnurm A."/>
            <person name="Herrera-Estrella A."/>
            <person name="Gabaldon T."/>
            <person name="Grigoriev I.V."/>
        </authorList>
    </citation>
    <scope>NUCLEOTIDE SEQUENCE [LARGE SCALE GENOMIC DNA]</scope>
    <source>
        <strain evidence="1 2">CBS 277.49</strain>
    </source>
</reference>
<dbReference type="InterPro" id="IPR036047">
    <property type="entry name" value="F-box-like_dom_sf"/>
</dbReference>